<evidence type="ECO:0000256" key="2">
    <source>
        <dbReference type="ARBA" id="ARBA00022723"/>
    </source>
</evidence>
<keyword evidence="7" id="KW-1015">Disulfide bond</keyword>
<dbReference type="InterPro" id="IPR043504">
    <property type="entry name" value="Peptidase_S1_PA_chymotrypsin"/>
</dbReference>
<dbReference type="eggNOG" id="KOG3627">
    <property type="taxonomic scope" value="Eukaryota"/>
</dbReference>
<keyword evidence="11" id="KW-1185">Reference proteome</keyword>
<name>A0A0R1DTN9_DROYA</name>
<dbReference type="SMART" id="SM00020">
    <property type="entry name" value="Tryp_SPc"/>
    <property type="match status" value="1"/>
</dbReference>
<dbReference type="InterPro" id="IPR001314">
    <property type="entry name" value="Peptidase_S1A"/>
</dbReference>
<comment type="similarity">
    <text evidence="8">Belongs to the peptidase S1 family. CLIP subfamily.</text>
</comment>
<organism evidence="10 11">
    <name type="scientific">Drosophila yakuba</name>
    <name type="common">Fruit fly</name>
    <dbReference type="NCBI Taxonomy" id="7245"/>
    <lineage>
        <taxon>Eukaryota</taxon>
        <taxon>Metazoa</taxon>
        <taxon>Ecdysozoa</taxon>
        <taxon>Arthropoda</taxon>
        <taxon>Hexapoda</taxon>
        <taxon>Insecta</taxon>
        <taxon>Pterygota</taxon>
        <taxon>Neoptera</taxon>
        <taxon>Endopterygota</taxon>
        <taxon>Diptera</taxon>
        <taxon>Brachycera</taxon>
        <taxon>Muscomorpha</taxon>
        <taxon>Ephydroidea</taxon>
        <taxon>Drosophilidae</taxon>
        <taxon>Drosophila</taxon>
        <taxon>Sophophora</taxon>
    </lineage>
</organism>
<evidence type="ECO:0000256" key="6">
    <source>
        <dbReference type="ARBA" id="ARBA00023145"/>
    </source>
</evidence>
<dbReference type="GO" id="GO:0004252">
    <property type="term" value="F:serine-type endopeptidase activity"/>
    <property type="evidence" value="ECO:0007669"/>
    <property type="project" value="InterPro"/>
</dbReference>
<evidence type="ECO:0000256" key="4">
    <source>
        <dbReference type="ARBA" id="ARBA00022825"/>
    </source>
</evidence>
<proteinExistence type="inferred from homology"/>
<dbReference type="PRINTS" id="PR00722">
    <property type="entry name" value="CHYMOTRYPSIN"/>
</dbReference>
<dbReference type="GO" id="GO:0046872">
    <property type="term" value="F:metal ion binding"/>
    <property type="evidence" value="ECO:0007669"/>
    <property type="project" value="UniProtKB-KW"/>
</dbReference>
<dbReference type="GO" id="GO:0006508">
    <property type="term" value="P:proteolysis"/>
    <property type="evidence" value="ECO:0007669"/>
    <property type="project" value="UniProtKB-KW"/>
</dbReference>
<keyword evidence="2" id="KW-0479">Metal-binding</keyword>
<dbReference type="Gene3D" id="2.40.10.10">
    <property type="entry name" value="Trypsin-like serine proteases"/>
    <property type="match status" value="2"/>
</dbReference>
<evidence type="ECO:0000259" key="9">
    <source>
        <dbReference type="PROSITE" id="PS50240"/>
    </source>
</evidence>
<keyword evidence="4" id="KW-0720">Serine protease</keyword>
<dbReference type="OrthoDB" id="8250810at2759"/>
<evidence type="ECO:0000313" key="11">
    <source>
        <dbReference type="Proteomes" id="UP000002282"/>
    </source>
</evidence>
<dbReference type="Proteomes" id="UP000002282">
    <property type="component" value="Chromosome 2R"/>
</dbReference>
<dbReference type="InterPro" id="IPR051487">
    <property type="entry name" value="Ser/Thr_Proteases_Immune/Dev"/>
</dbReference>
<dbReference type="CDD" id="cd00190">
    <property type="entry name" value="Tryp_SPc"/>
    <property type="match status" value="1"/>
</dbReference>
<dbReference type="PANTHER" id="PTHR24256">
    <property type="entry name" value="TRYPTASE-RELATED"/>
    <property type="match status" value="1"/>
</dbReference>
<dbReference type="PROSITE" id="PS50240">
    <property type="entry name" value="TRYPSIN_DOM"/>
    <property type="match status" value="1"/>
</dbReference>
<dbReference type="FunFam" id="2.40.10.10:FF:000078">
    <property type="entry name" value="Serine protease H137"/>
    <property type="match status" value="1"/>
</dbReference>
<dbReference type="InterPro" id="IPR001254">
    <property type="entry name" value="Trypsin_dom"/>
</dbReference>
<dbReference type="AlphaFoldDB" id="A0A0R1DTN9"/>
<feature type="domain" description="Peptidase S1" evidence="9">
    <location>
        <begin position="1"/>
        <end position="212"/>
    </location>
</feature>
<dbReference type="InterPro" id="IPR009003">
    <property type="entry name" value="Peptidase_S1_PA"/>
</dbReference>
<accession>A0A0R1DTN9</accession>
<dbReference type="KEGG" id="dya:Dyak_GE27865"/>
<evidence type="ECO:0000256" key="7">
    <source>
        <dbReference type="ARBA" id="ARBA00023157"/>
    </source>
</evidence>
<dbReference type="EMBL" id="CM000158">
    <property type="protein sequence ID" value="KRK00453.1"/>
    <property type="molecule type" value="Genomic_DNA"/>
</dbReference>
<evidence type="ECO:0000256" key="5">
    <source>
        <dbReference type="ARBA" id="ARBA00022837"/>
    </source>
</evidence>
<evidence type="ECO:0000256" key="1">
    <source>
        <dbReference type="ARBA" id="ARBA00022670"/>
    </source>
</evidence>
<evidence type="ECO:0000313" key="10">
    <source>
        <dbReference type="EMBL" id="KRK00453.1"/>
    </source>
</evidence>
<reference evidence="10 11" key="1">
    <citation type="journal article" date="2007" name="Nature">
        <title>Evolution of genes and genomes on the Drosophila phylogeny.</title>
        <authorList>
            <consortium name="Drosophila 12 Genomes Consortium"/>
            <person name="Clark A.G."/>
            <person name="Eisen M.B."/>
            <person name="Smith D.R."/>
            <person name="Bergman C.M."/>
            <person name="Oliver B."/>
            <person name="Markow T.A."/>
            <person name="Kaufman T.C."/>
            <person name="Kellis M."/>
            <person name="Gelbart W."/>
            <person name="Iyer V.N."/>
            <person name="Pollard D.A."/>
            <person name="Sackton T.B."/>
            <person name="Larracuente A.M."/>
            <person name="Singh N.D."/>
            <person name="Abad J.P."/>
            <person name="Abt D.N."/>
            <person name="Adryan B."/>
            <person name="Aguade M."/>
            <person name="Akashi H."/>
            <person name="Anderson W.W."/>
            <person name="Aquadro C.F."/>
            <person name="Ardell D.H."/>
            <person name="Arguello R."/>
            <person name="Artieri C.G."/>
            <person name="Barbash D.A."/>
            <person name="Barker D."/>
            <person name="Barsanti P."/>
            <person name="Batterham P."/>
            <person name="Batzoglou S."/>
            <person name="Begun D."/>
            <person name="Bhutkar A."/>
            <person name="Blanco E."/>
            <person name="Bosak S.A."/>
            <person name="Bradley R.K."/>
            <person name="Brand A.D."/>
            <person name="Brent M.R."/>
            <person name="Brooks A.N."/>
            <person name="Brown R.H."/>
            <person name="Butlin R.K."/>
            <person name="Caggese C."/>
            <person name="Calvi B.R."/>
            <person name="Bernardo de Carvalho A."/>
            <person name="Caspi A."/>
            <person name="Castrezana S."/>
            <person name="Celniker S.E."/>
            <person name="Chang J.L."/>
            <person name="Chapple C."/>
            <person name="Chatterji S."/>
            <person name="Chinwalla A."/>
            <person name="Civetta A."/>
            <person name="Clifton S.W."/>
            <person name="Comeron J.M."/>
            <person name="Costello J.C."/>
            <person name="Coyne J.A."/>
            <person name="Daub J."/>
            <person name="David R.G."/>
            <person name="Delcher A.L."/>
            <person name="Delehaunty K."/>
            <person name="Do C.B."/>
            <person name="Ebling H."/>
            <person name="Edwards K."/>
            <person name="Eickbush T."/>
            <person name="Evans J.D."/>
            <person name="Filipski A."/>
            <person name="Findeiss S."/>
            <person name="Freyhult E."/>
            <person name="Fulton L."/>
            <person name="Fulton R."/>
            <person name="Garcia A.C."/>
            <person name="Gardiner A."/>
            <person name="Garfield D.A."/>
            <person name="Garvin B.E."/>
            <person name="Gibson G."/>
            <person name="Gilbert D."/>
            <person name="Gnerre S."/>
            <person name="Godfrey J."/>
            <person name="Good R."/>
            <person name="Gotea V."/>
            <person name="Gravely B."/>
            <person name="Greenberg A.J."/>
            <person name="Griffiths-Jones S."/>
            <person name="Gross S."/>
            <person name="Guigo R."/>
            <person name="Gustafson E.A."/>
            <person name="Haerty W."/>
            <person name="Hahn M.W."/>
            <person name="Halligan D.L."/>
            <person name="Halpern A.L."/>
            <person name="Halter G.M."/>
            <person name="Han M.V."/>
            <person name="Heger A."/>
            <person name="Hillier L."/>
            <person name="Hinrichs A.S."/>
            <person name="Holmes I."/>
            <person name="Hoskins R.A."/>
            <person name="Hubisz M.J."/>
            <person name="Hultmark D."/>
            <person name="Huntley M.A."/>
            <person name="Jaffe D.B."/>
            <person name="Jagadeeshan S."/>
            <person name="Jeck W.R."/>
            <person name="Johnson J."/>
            <person name="Jones C.D."/>
            <person name="Jordan W.C."/>
            <person name="Karpen G.H."/>
            <person name="Kataoka E."/>
            <person name="Keightley P.D."/>
            <person name="Kheradpour P."/>
            <person name="Kirkness E.F."/>
            <person name="Koerich L.B."/>
            <person name="Kristiansen K."/>
            <person name="Kudrna D."/>
            <person name="Kulathinal R.J."/>
            <person name="Kumar S."/>
            <person name="Kwok R."/>
            <person name="Lander E."/>
            <person name="Langley C.H."/>
            <person name="Lapoint R."/>
            <person name="Lazzaro B.P."/>
            <person name="Lee S.J."/>
            <person name="Levesque L."/>
            <person name="Li R."/>
            <person name="Lin C.F."/>
            <person name="Lin M.F."/>
            <person name="Lindblad-Toh K."/>
            <person name="Llopart A."/>
            <person name="Long M."/>
            <person name="Low L."/>
            <person name="Lozovsky E."/>
            <person name="Lu J."/>
            <person name="Luo M."/>
            <person name="Machado C.A."/>
            <person name="Makalowski W."/>
            <person name="Marzo M."/>
            <person name="Matsuda M."/>
            <person name="Matzkin L."/>
            <person name="McAllister B."/>
            <person name="McBride C.S."/>
            <person name="McKernan B."/>
            <person name="McKernan K."/>
            <person name="Mendez-Lago M."/>
            <person name="Minx P."/>
            <person name="Mollenhauer M.U."/>
            <person name="Montooth K."/>
            <person name="Mount S.M."/>
            <person name="Mu X."/>
            <person name="Myers E."/>
            <person name="Negre B."/>
            <person name="Newfeld S."/>
            <person name="Nielsen R."/>
            <person name="Noor M.A."/>
            <person name="O'Grady P."/>
            <person name="Pachter L."/>
            <person name="Papaceit M."/>
            <person name="Parisi M.J."/>
            <person name="Parisi M."/>
            <person name="Parts L."/>
            <person name="Pedersen J.S."/>
            <person name="Pesole G."/>
            <person name="Phillippy A.M."/>
            <person name="Ponting C.P."/>
            <person name="Pop M."/>
            <person name="Porcelli D."/>
            <person name="Powell J.R."/>
            <person name="Prohaska S."/>
            <person name="Pruitt K."/>
            <person name="Puig M."/>
            <person name="Quesneville H."/>
            <person name="Ram K.R."/>
            <person name="Rand D."/>
            <person name="Rasmussen M.D."/>
            <person name="Reed L.K."/>
            <person name="Reenan R."/>
            <person name="Reily A."/>
            <person name="Remington K.A."/>
            <person name="Rieger T.T."/>
            <person name="Ritchie M.G."/>
            <person name="Robin C."/>
            <person name="Rogers Y.H."/>
            <person name="Rohde C."/>
            <person name="Rozas J."/>
            <person name="Rubenfield M.J."/>
            <person name="Ruiz A."/>
            <person name="Russo S."/>
            <person name="Salzberg S.L."/>
            <person name="Sanchez-Gracia A."/>
            <person name="Saranga D.J."/>
            <person name="Sato H."/>
            <person name="Schaeffer S.W."/>
            <person name="Schatz M.C."/>
            <person name="Schlenke T."/>
            <person name="Schwartz R."/>
            <person name="Segarra C."/>
            <person name="Singh R.S."/>
            <person name="Sirot L."/>
            <person name="Sirota M."/>
            <person name="Sisneros N.B."/>
            <person name="Smith C.D."/>
            <person name="Smith T.F."/>
            <person name="Spieth J."/>
            <person name="Stage D.E."/>
            <person name="Stark A."/>
            <person name="Stephan W."/>
            <person name="Strausberg R.L."/>
            <person name="Strempel S."/>
            <person name="Sturgill D."/>
            <person name="Sutton G."/>
            <person name="Sutton G.G."/>
            <person name="Tao W."/>
            <person name="Teichmann S."/>
            <person name="Tobari Y.N."/>
            <person name="Tomimura Y."/>
            <person name="Tsolas J.M."/>
            <person name="Valente V.L."/>
            <person name="Venter E."/>
            <person name="Venter J.C."/>
            <person name="Vicario S."/>
            <person name="Vieira F.G."/>
            <person name="Vilella A.J."/>
            <person name="Villasante A."/>
            <person name="Walenz B."/>
            <person name="Wang J."/>
            <person name="Wasserman M."/>
            <person name="Watts T."/>
            <person name="Wilson D."/>
            <person name="Wilson R.K."/>
            <person name="Wing R.A."/>
            <person name="Wolfner M.F."/>
            <person name="Wong A."/>
            <person name="Wong G.K."/>
            <person name="Wu C.I."/>
            <person name="Wu G."/>
            <person name="Yamamoto D."/>
            <person name="Yang H.P."/>
            <person name="Yang S.P."/>
            <person name="Yorke J.A."/>
            <person name="Yoshida K."/>
            <person name="Zdobnov E."/>
            <person name="Zhang P."/>
            <person name="Zhang Y."/>
            <person name="Zimin A.V."/>
            <person name="Baldwin J."/>
            <person name="Abdouelleil A."/>
            <person name="Abdulkadir J."/>
            <person name="Abebe A."/>
            <person name="Abera B."/>
            <person name="Abreu J."/>
            <person name="Acer S.C."/>
            <person name="Aftuck L."/>
            <person name="Alexander A."/>
            <person name="An P."/>
            <person name="Anderson E."/>
            <person name="Anderson S."/>
            <person name="Arachi H."/>
            <person name="Azer M."/>
            <person name="Bachantsang P."/>
            <person name="Barry A."/>
            <person name="Bayul T."/>
            <person name="Berlin A."/>
            <person name="Bessette D."/>
            <person name="Bloom T."/>
            <person name="Blye J."/>
            <person name="Boguslavskiy L."/>
            <person name="Bonnet C."/>
            <person name="Boukhgalter B."/>
            <person name="Bourzgui I."/>
            <person name="Brown A."/>
            <person name="Cahill P."/>
            <person name="Channer S."/>
            <person name="Cheshatsang Y."/>
            <person name="Chuda L."/>
            <person name="Citroen M."/>
            <person name="Collymore A."/>
            <person name="Cooke P."/>
            <person name="Costello M."/>
            <person name="D'Aco K."/>
            <person name="Daza R."/>
            <person name="De Haan G."/>
            <person name="DeGray S."/>
            <person name="DeMaso C."/>
            <person name="Dhargay N."/>
            <person name="Dooley K."/>
            <person name="Dooley E."/>
            <person name="Doricent M."/>
            <person name="Dorje P."/>
            <person name="Dorjee K."/>
            <person name="Dupes A."/>
            <person name="Elong R."/>
            <person name="Falk J."/>
            <person name="Farina A."/>
            <person name="Faro S."/>
            <person name="Ferguson D."/>
            <person name="Fisher S."/>
            <person name="Foley C.D."/>
            <person name="Franke A."/>
            <person name="Friedrich D."/>
            <person name="Gadbois L."/>
            <person name="Gearin G."/>
            <person name="Gearin C.R."/>
            <person name="Giannoukos G."/>
            <person name="Goode T."/>
            <person name="Graham J."/>
            <person name="Grandbois E."/>
            <person name="Grewal S."/>
            <person name="Gyaltsen K."/>
            <person name="Hafez N."/>
            <person name="Hagos B."/>
            <person name="Hall J."/>
            <person name="Henson C."/>
            <person name="Hollinger A."/>
            <person name="Honan T."/>
            <person name="Huard M.D."/>
            <person name="Hughes L."/>
            <person name="Hurhula B."/>
            <person name="Husby M.E."/>
            <person name="Kamat A."/>
            <person name="Kanga B."/>
            <person name="Kashin S."/>
            <person name="Khazanovich D."/>
            <person name="Kisner P."/>
            <person name="Lance K."/>
            <person name="Lara M."/>
            <person name="Lee W."/>
            <person name="Lennon N."/>
            <person name="Letendre F."/>
            <person name="LeVine R."/>
            <person name="Lipovsky A."/>
            <person name="Liu X."/>
            <person name="Liu J."/>
            <person name="Liu S."/>
            <person name="Lokyitsang T."/>
            <person name="Lokyitsang Y."/>
            <person name="Lubonja R."/>
            <person name="Lui A."/>
            <person name="MacDonald P."/>
            <person name="Magnisalis V."/>
            <person name="Maru K."/>
            <person name="Matthews C."/>
            <person name="McCusker W."/>
            <person name="McDonough S."/>
            <person name="Mehta T."/>
            <person name="Meldrim J."/>
            <person name="Meneus L."/>
            <person name="Mihai O."/>
            <person name="Mihalev A."/>
            <person name="Mihova T."/>
            <person name="Mittelman R."/>
            <person name="Mlenga V."/>
            <person name="Montmayeur A."/>
            <person name="Mulrain L."/>
            <person name="Navidi A."/>
            <person name="Naylor J."/>
            <person name="Negash T."/>
            <person name="Nguyen T."/>
            <person name="Nguyen N."/>
            <person name="Nicol R."/>
            <person name="Norbu C."/>
            <person name="Norbu N."/>
            <person name="Novod N."/>
            <person name="O'Neill B."/>
            <person name="Osman S."/>
            <person name="Markiewicz E."/>
            <person name="Oyono O.L."/>
            <person name="Patti C."/>
            <person name="Phunkhang P."/>
            <person name="Pierre F."/>
            <person name="Priest M."/>
            <person name="Raghuraman S."/>
            <person name="Rege F."/>
            <person name="Reyes R."/>
            <person name="Rise C."/>
            <person name="Rogov P."/>
            <person name="Ross K."/>
            <person name="Ryan E."/>
            <person name="Settipalli S."/>
            <person name="Shea T."/>
            <person name="Sherpa N."/>
            <person name="Shi L."/>
            <person name="Shih D."/>
            <person name="Sparrow T."/>
            <person name="Spaulding J."/>
            <person name="Stalker J."/>
            <person name="Stange-Thomann N."/>
            <person name="Stavropoulos S."/>
            <person name="Stone C."/>
            <person name="Strader C."/>
            <person name="Tesfaye S."/>
            <person name="Thomson T."/>
            <person name="Thoulutsang Y."/>
            <person name="Thoulutsang D."/>
            <person name="Topham K."/>
            <person name="Topping I."/>
            <person name="Tsamla T."/>
            <person name="Vassiliev H."/>
            <person name="Vo A."/>
            <person name="Wangchuk T."/>
            <person name="Wangdi T."/>
            <person name="Weiand M."/>
            <person name="Wilkinson J."/>
            <person name="Wilson A."/>
            <person name="Yadav S."/>
            <person name="Young G."/>
            <person name="Yu Q."/>
            <person name="Zembek L."/>
            <person name="Zhong D."/>
            <person name="Zimmer A."/>
            <person name="Zwirko Z."/>
            <person name="Jaffe D.B."/>
            <person name="Alvarez P."/>
            <person name="Brockman W."/>
            <person name="Butler J."/>
            <person name="Chin C."/>
            <person name="Gnerre S."/>
            <person name="Grabherr M."/>
            <person name="Kleber M."/>
            <person name="Mauceli E."/>
            <person name="MacCallum I."/>
        </authorList>
    </citation>
    <scope>NUCLEOTIDE SEQUENCE [LARGE SCALE GENOMIC DNA]</scope>
    <source>
        <strain evidence="11">Tai18E2 / Tucson 14021-0261.01</strain>
    </source>
</reference>
<evidence type="ECO:0000256" key="8">
    <source>
        <dbReference type="ARBA" id="ARBA00024195"/>
    </source>
</evidence>
<dbReference type="PROSITE" id="PS00135">
    <property type="entry name" value="TRYPSIN_SER"/>
    <property type="match status" value="1"/>
</dbReference>
<protein>
    <recommendedName>
        <fullName evidence="9">Peptidase S1 domain-containing protein</fullName>
    </recommendedName>
</protein>
<sequence>MVRLHTYSSYVCGGSLITSRFVLTSAICVDFSNPKKVLLGGHDMDLPNTFLEVLIDRKILHPQFDMSNYKHDIALLRMKQEVPFSDHIRPICLSINQPLERVQSYTLTGWGVTGDGDLSRILQETSLVDVDPSICNRTFSGQIDRSHICTFGVNGDACTGDSGGPLSAELPYNGTKRAFLLGIVSFGLDSCRGYGLSTNVAHYLDWIKNTIEEN</sequence>
<keyword evidence="5" id="KW-0106">Calcium</keyword>
<dbReference type="Pfam" id="PF00089">
    <property type="entry name" value="Trypsin"/>
    <property type="match status" value="1"/>
</dbReference>
<reference evidence="10 11" key="2">
    <citation type="journal article" date="2007" name="PLoS Biol.">
        <title>Principles of genome evolution in the Drosophila melanogaster species group.</title>
        <authorList>
            <person name="Ranz J.M."/>
            <person name="Maurin D."/>
            <person name="Chan Y.S."/>
            <person name="von Grotthuss M."/>
            <person name="Hillier L.W."/>
            <person name="Roote J."/>
            <person name="Ashburner M."/>
            <person name="Bergman C.M."/>
        </authorList>
    </citation>
    <scope>NUCLEOTIDE SEQUENCE [LARGE SCALE GENOMIC DNA]</scope>
    <source>
        <strain evidence="11">Tai18E2 / Tucson 14021-0261.01</strain>
    </source>
</reference>
<keyword evidence="1" id="KW-0645">Protease</keyword>
<dbReference type="FunFam" id="2.40.10.10:FF:000068">
    <property type="entry name" value="transmembrane protease serine 2"/>
    <property type="match status" value="1"/>
</dbReference>
<evidence type="ECO:0000256" key="3">
    <source>
        <dbReference type="ARBA" id="ARBA00022801"/>
    </source>
</evidence>
<gene>
    <name evidence="10" type="primary">Dyak\GE27865</name>
    <name evidence="10" type="synonym">GE27865</name>
    <name evidence="10" type="ORF">Dyak_GE27865</name>
</gene>
<dbReference type="SUPFAM" id="SSF50494">
    <property type="entry name" value="Trypsin-like serine proteases"/>
    <property type="match status" value="1"/>
</dbReference>
<dbReference type="InterPro" id="IPR033116">
    <property type="entry name" value="TRYPSIN_SER"/>
</dbReference>
<keyword evidence="6" id="KW-0865">Zymogen</keyword>
<keyword evidence="3" id="KW-0378">Hydrolase</keyword>
<dbReference type="SMR" id="A0A0R1DTN9"/>